<evidence type="ECO:0000256" key="4">
    <source>
        <dbReference type="ARBA" id="ARBA00023180"/>
    </source>
</evidence>
<keyword evidence="2" id="KW-0732">Signal</keyword>
<keyword evidence="3 6" id="KW-0472">Membrane</keyword>
<keyword evidence="7" id="KW-1185">Reference proteome</keyword>
<comment type="subcellular location">
    <subcellularLocation>
        <location evidence="1">Membrane</location>
    </subcellularLocation>
</comment>
<feature type="region of interest" description="Disordered" evidence="5">
    <location>
        <begin position="271"/>
        <end position="357"/>
    </location>
</feature>
<dbReference type="AlphaFoldDB" id="A0A6J2RM13"/>
<dbReference type="PANTHER" id="PTHR12080">
    <property type="entry name" value="SIGNALING LYMPHOCYTIC ACTIVATION MOLECULE"/>
    <property type="match status" value="1"/>
</dbReference>
<reference evidence="8" key="1">
    <citation type="submission" date="2025-08" db="UniProtKB">
        <authorList>
            <consortium name="RefSeq"/>
        </authorList>
    </citation>
    <scope>IDENTIFICATION</scope>
</reference>
<dbReference type="Proteomes" id="UP000504630">
    <property type="component" value="Chromosome 18"/>
</dbReference>
<dbReference type="GO" id="GO:0016020">
    <property type="term" value="C:membrane"/>
    <property type="evidence" value="ECO:0007669"/>
    <property type="project" value="UniProtKB-SubCell"/>
</dbReference>
<dbReference type="KEGG" id="cgob:115023582"/>
<feature type="compositionally biased region" description="Polar residues" evidence="5">
    <location>
        <begin position="271"/>
        <end position="285"/>
    </location>
</feature>
<evidence type="ECO:0000313" key="8">
    <source>
        <dbReference type="RefSeq" id="XP_029310532.1"/>
    </source>
</evidence>
<evidence type="ECO:0000256" key="5">
    <source>
        <dbReference type="SAM" id="MobiDB-lite"/>
    </source>
</evidence>
<dbReference type="InParanoid" id="A0A6J2RM13"/>
<gene>
    <name evidence="8" type="primary">LOC115023582</name>
</gene>
<evidence type="ECO:0000256" key="3">
    <source>
        <dbReference type="ARBA" id="ARBA00023136"/>
    </source>
</evidence>
<evidence type="ECO:0000256" key="2">
    <source>
        <dbReference type="ARBA" id="ARBA00022729"/>
    </source>
</evidence>
<feature type="transmembrane region" description="Helical" evidence="6">
    <location>
        <begin position="23"/>
        <end position="41"/>
    </location>
</feature>
<keyword evidence="6" id="KW-1133">Transmembrane helix</keyword>
<feature type="transmembrane region" description="Helical" evidence="6">
    <location>
        <begin position="231"/>
        <end position="255"/>
    </location>
</feature>
<dbReference type="SUPFAM" id="SSF48726">
    <property type="entry name" value="Immunoglobulin"/>
    <property type="match status" value="1"/>
</dbReference>
<sequence length="386" mass="42931">MVCCSCQTVSQSLTLRANNLSRLKMLLLLSCWIIAGITTEVPPMRHYRVKNSSLCLPVVTSPPYQQDTWSFNKNVIVLDKNITPNYKDKVYYNPGNQSLCIKKITETDRGIYTFTFIHLINSTFQTSTETHRLIVEETVPRPVIRLSRLHSNLSAEFCNIAVNCSIRDDWVRSVCDNNCITSQRSLFWKFNIIILTDGRSVVCIGSNHVSTTNVSVSIEAMCFGKSNHPPTVIFIVIVVCVALCAFAFCVAMGFFSTQYCHNQTSTAQMIQSQPAEAQPNSVPRVSTSSSSQAEASYENVAAPQPCQTSSPTVSPREESEQSQKVDTFYSVLHTPKVTSSQGESGDTKGHTDIQEAPTSQYVTLDETEHPAQIDTVYSVLQKPKKI</sequence>
<dbReference type="PANTHER" id="PTHR12080:SF80">
    <property type="entry name" value="IMMUNOGLOBULIN V-SET DOMAIN-CONTAINING PROTEIN"/>
    <property type="match status" value="1"/>
</dbReference>
<keyword evidence="4" id="KW-0325">Glycoprotein</keyword>
<dbReference type="OrthoDB" id="6353782at2759"/>
<dbReference type="InterPro" id="IPR013783">
    <property type="entry name" value="Ig-like_fold"/>
</dbReference>
<dbReference type="Gene3D" id="2.60.40.10">
    <property type="entry name" value="Immunoglobulins"/>
    <property type="match status" value="1"/>
</dbReference>
<evidence type="ECO:0000256" key="6">
    <source>
        <dbReference type="SAM" id="Phobius"/>
    </source>
</evidence>
<keyword evidence="6" id="KW-0812">Transmembrane</keyword>
<proteinExistence type="predicted"/>
<dbReference type="InterPro" id="IPR015631">
    <property type="entry name" value="CD2/SLAM_rcpt"/>
</dbReference>
<name>A0A6J2RM13_COTGO</name>
<evidence type="ECO:0000313" key="7">
    <source>
        <dbReference type="Proteomes" id="UP000504630"/>
    </source>
</evidence>
<evidence type="ECO:0000256" key="1">
    <source>
        <dbReference type="ARBA" id="ARBA00004370"/>
    </source>
</evidence>
<dbReference type="RefSeq" id="XP_029310532.1">
    <property type="nucleotide sequence ID" value="XM_029454672.1"/>
</dbReference>
<organism evidence="7 8">
    <name type="scientific">Cottoperca gobio</name>
    <name type="common">Frogmouth</name>
    <name type="synonym">Aphritis gobio</name>
    <dbReference type="NCBI Taxonomy" id="56716"/>
    <lineage>
        <taxon>Eukaryota</taxon>
        <taxon>Metazoa</taxon>
        <taxon>Chordata</taxon>
        <taxon>Craniata</taxon>
        <taxon>Vertebrata</taxon>
        <taxon>Euteleostomi</taxon>
        <taxon>Actinopterygii</taxon>
        <taxon>Neopterygii</taxon>
        <taxon>Teleostei</taxon>
        <taxon>Neoteleostei</taxon>
        <taxon>Acanthomorphata</taxon>
        <taxon>Eupercaria</taxon>
        <taxon>Perciformes</taxon>
        <taxon>Notothenioidei</taxon>
        <taxon>Bovichtidae</taxon>
        <taxon>Cottoperca</taxon>
    </lineage>
</organism>
<protein>
    <submittedName>
        <fullName evidence="8">Uncharacterized protein LOC115023582</fullName>
    </submittedName>
</protein>
<accession>A0A6J2RM13</accession>
<dbReference type="InterPro" id="IPR036179">
    <property type="entry name" value="Ig-like_dom_sf"/>
</dbReference>
<dbReference type="GeneID" id="115023582"/>